<protein>
    <submittedName>
        <fullName evidence="1">Uncharacterized protein</fullName>
    </submittedName>
</protein>
<dbReference type="Proteomes" id="UP000237105">
    <property type="component" value="Unassembled WGS sequence"/>
</dbReference>
<name>A0A2P5DAJ7_PARAD</name>
<evidence type="ECO:0000313" key="1">
    <source>
        <dbReference type="EMBL" id="PON70306.1"/>
    </source>
</evidence>
<dbReference type="EMBL" id="JXTB01000051">
    <property type="protein sequence ID" value="PON70306.1"/>
    <property type="molecule type" value="Genomic_DNA"/>
</dbReference>
<gene>
    <name evidence="1" type="ORF">PanWU01x14_082300</name>
</gene>
<reference evidence="2" key="1">
    <citation type="submission" date="2016-06" db="EMBL/GenBank/DDBJ databases">
        <title>Parallel loss of symbiosis genes in relatives of nitrogen-fixing non-legume Parasponia.</title>
        <authorList>
            <person name="Van Velzen R."/>
            <person name="Holmer R."/>
            <person name="Bu F."/>
            <person name="Rutten L."/>
            <person name="Van Zeijl A."/>
            <person name="Liu W."/>
            <person name="Santuari L."/>
            <person name="Cao Q."/>
            <person name="Sharma T."/>
            <person name="Shen D."/>
            <person name="Roswanjaya Y."/>
            <person name="Wardhani T."/>
            <person name="Kalhor M.S."/>
            <person name="Jansen J."/>
            <person name="Van den Hoogen J."/>
            <person name="Gungor B."/>
            <person name="Hartog M."/>
            <person name="Hontelez J."/>
            <person name="Verver J."/>
            <person name="Yang W.-C."/>
            <person name="Schijlen E."/>
            <person name="Repin R."/>
            <person name="Schilthuizen M."/>
            <person name="Schranz E."/>
            <person name="Heidstra R."/>
            <person name="Miyata K."/>
            <person name="Fedorova E."/>
            <person name="Kohlen W."/>
            <person name="Bisseling T."/>
            <person name="Smit S."/>
            <person name="Geurts R."/>
        </authorList>
    </citation>
    <scope>NUCLEOTIDE SEQUENCE [LARGE SCALE GENOMIC DNA]</scope>
    <source>
        <strain evidence="2">cv. WU1-14</strain>
    </source>
</reference>
<sequence>MRDLDRLEQAADESPREYLSRFLEVMSLVHNVDSVQAAGSFVRSLQPGSMLSDHLLLNLPYDMADVQAKSEGVFRVLESHQKAPVILCPSTSSTRRLTRSTSKTETGAYI</sequence>
<proteinExistence type="predicted"/>
<accession>A0A2P5DAJ7</accession>
<evidence type="ECO:0000313" key="2">
    <source>
        <dbReference type="Proteomes" id="UP000237105"/>
    </source>
</evidence>
<keyword evidence="2" id="KW-1185">Reference proteome</keyword>
<dbReference type="AlphaFoldDB" id="A0A2P5DAJ7"/>
<organism evidence="1 2">
    <name type="scientific">Parasponia andersonii</name>
    <name type="common">Sponia andersonii</name>
    <dbReference type="NCBI Taxonomy" id="3476"/>
    <lineage>
        <taxon>Eukaryota</taxon>
        <taxon>Viridiplantae</taxon>
        <taxon>Streptophyta</taxon>
        <taxon>Embryophyta</taxon>
        <taxon>Tracheophyta</taxon>
        <taxon>Spermatophyta</taxon>
        <taxon>Magnoliopsida</taxon>
        <taxon>eudicotyledons</taxon>
        <taxon>Gunneridae</taxon>
        <taxon>Pentapetalae</taxon>
        <taxon>rosids</taxon>
        <taxon>fabids</taxon>
        <taxon>Rosales</taxon>
        <taxon>Cannabaceae</taxon>
        <taxon>Parasponia</taxon>
    </lineage>
</organism>
<comment type="caution">
    <text evidence="1">The sequence shown here is derived from an EMBL/GenBank/DDBJ whole genome shotgun (WGS) entry which is preliminary data.</text>
</comment>
<dbReference type="OrthoDB" id="1748993at2759"/>